<comment type="caution">
    <text evidence="2">The sequence shown here is derived from an EMBL/GenBank/DDBJ whole genome shotgun (WGS) entry which is preliminary data.</text>
</comment>
<organism evidence="2 3">
    <name type="scientific">Dreissena polymorpha</name>
    <name type="common">Zebra mussel</name>
    <name type="synonym">Mytilus polymorpha</name>
    <dbReference type="NCBI Taxonomy" id="45954"/>
    <lineage>
        <taxon>Eukaryota</taxon>
        <taxon>Metazoa</taxon>
        <taxon>Spiralia</taxon>
        <taxon>Lophotrochozoa</taxon>
        <taxon>Mollusca</taxon>
        <taxon>Bivalvia</taxon>
        <taxon>Autobranchia</taxon>
        <taxon>Heteroconchia</taxon>
        <taxon>Euheterodonta</taxon>
        <taxon>Imparidentia</taxon>
        <taxon>Neoheterodontei</taxon>
        <taxon>Myida</taxon>
        <taxon>Dreissenoidea</taxon>
        <taxon>Dreissenidae</taxon>
        <taxon>Dreissena</taxon>
    </lineage>
</organism>
<protein>
    <submittedName>
        <fullName evidence="2">Uncharacterized protein</fullName>
    </submittedName>
</protein>
<gene>
    <name evidence="2" type="ORF">DPMN_085162</name>
</gene>
<dbReference type="EMBL" id="JAIWYP010000016">
    <property type="protein sequence ID" value="KAH3697657.1"/>
    <property type="molecule type" value="Genomic_DNA"/>
</dbReference>
<dbReference type="AlphaFoldDB" id="A0A9D4BJZ7"/>
<proteinExistence type="predicted"/>
<accession>A0A9D4BJZ7</accession>
<feature type="region of interest" description="Disordered" evidence="1">
    <location>
        <begin position="82"/>
        <end position="106"/>
    </location>
</feature>
<reference evidence="2" key="1">
    <citation type="journal article" date="2019" name="bioRxiv">
        <title>The Genome of the Zebra Mussel, Dreissena polymorpha: A Resource for Invasive Species Research.</title>
        <authorList>
            <person name="McCartney M.A."/>
            <person name="Auch B."/>
            <person name="Kono T."/>
            <person name="Mallez S."/>
            <person name="Zhang Y."/>
            <person name="Obille A."/>
            <person name="Becker A."/>
            <person name="Abrahante J.E."/>
            <person name="Garbe J."/>
            <person name="Badalamenti J.P."/>
            <person name="Herman A."/>
            <person name="Mangelson H."/>
            <person name="Liachko I."/>
            <person name="Sullivan S."/>
            <person name="Sone E.D."/>
            <person name="Koren S."/>
            <person name="Silverstein K.A.T."/>
            <person name="Beckman K.B."/>
            <person name="Gohl D.M."/>
        </authorList>
    </citation>
    <scope>NUCLEOTIDE SEQUENCE</scope>
    <source>
        <strain evidence="2">Duluth1</strain>
        <tissue evidence="2">Whole animal</tissue>
    </source>
</reference>
<evidence type="ECO:0000313" key="3">
    <source>
        <dbReference type="Proteomes" id="UP000828390"/>
    </source>
</evidence>
<evidence type="ECO:0000313" key="2">
    <source>
        <dbReference type="EMBL" id="KAH3697657.1"/>
    </source>
</evidence>
<reference evidence="2" key="2">
    <citation type="submission" date="2020-11" db="EMBL/GenBank/DDBJ databases">
        <authorList>
            <person name="McCartney M.A."/>
            <person name="Auch B."/>
            <person name="Kono T."/>
            <person name="Mallez S."/>
            <person name="Becker A."/>
            <person name="Gohl D.M."/>
            <person name="Silverstein K.A.T."/>
            <person name="Koren S."/>
            <person name="Bechman K.B."/>
            <person name="Herman A."/>
            <person name="Abrahante J.E."/>
            <person name="Garbe J."/>
        </authorList>
    </citation>
    <scope>NUCLEOTIDE SEQUENCE</scope>
    <source>
        <strain evidence="2">Duluth1</strain>
        <tissue evidence="2">Whole animal</tissue>
    </source>
</reference>
<keyword evidence="3" id="KW-1185">Reference proteome</keyword>
<dbReference type="Proteomes" id="UP000828390">
    <property type="component" value="Unassembled WGS sequence"/>
</dbReference>
<name>A0A9D4BJZ7_DREPO</name>
<evidence type="ECO:0000256" key="1">
    <source>
        <dbReference type="SAM" id="MobiDB-lite"/>
    </source>
</evidence>
<sequence length="159" mass="17560">MAAIKRPANLIGLKECYDVKEPKGLKRHQTLDPHMSYSSFSRRTTRKTRFGSDKTDGADSVQSEGSFNCSTTNLHEVFSDGSQEVFSNPESPPGYRTSFGPFGDKEPTVESKIAAADIRSIVRPKHVQSTVLNNTSNPHLAKDDKAVFWNANNITGDKN</sequence>
<feature type="region of interest" description="Disordered" evidence="1">
    <location>
        <begin position="27"/>
        <end position="66"/>
    </location>
</feature>